<protein>
    <submittedName>
        <fullName evidence="2">Uncharacterized protein</fullName>
    </submittedName>
</protein>
<feature type="compositionally biased region" description="Basic and acidic residues" evidence="1">
    <location>
        <begin position="75"/>
        <end position="85"/>
    </location>
</feature>
<dbReference type="AlphaFoldDB" id="A0AAI9V7N4"/>
<dbReference type="EMBL" id="MPDP01000150">
    <property type="protein sequence ID" value="KAK1475205.1"/>
    <property type="molecule type" value="Genomic_DNA"/>
</dbReference>
<evidence type="ECO:0000313" key="3">
    <source>
        <dbReference type="Proteomes" id="UP001239213"/>
    </source>
</evidence>
<evidence type="ECO:0000256" key="1">
    <source>
        <dbReference type="SAM" id="MobiDB-lite"/>
    </source>
</evidence>
<accession>A0AAI9V7N4</accession>
<name>A0AAI9V7N4_9PEZI</name>
<feature type="region of interest" description="Disordered" evidence="1">
    <location>
        <begin position="75"/>
        <end position="168"/>
    </location>
</feature>
<evidence type="ECO:0000313" key="2">
    <source>
        <dbReference type="EMBL" id="KAK1475205.1"/>
    </source>
</evidence>
<organism evidence="2 3">
    <name type="scientific">Colletotrichum cuscutae</name>
    <dbReference type="NCBI Taxonomy" id="1209917"/>
    <lineage>
        <taxon>Eukaryota</taxon>
        <taxon>Fungi</taxon>
        <taxon>Dikarya</taxon>
        <taxon>Ascomycota</taxon>
        <taxon>Pezizomycotina</taxon>
        <taxon>Sordariomycetes</taxon>
        <taxon>Hypocreomycetidae</taxon>
        <taxon>Glomerellales</taxon>
        <taxon>Glomerellaceae</taxon>
        <taxon>Colletotrichum</taxon>
        <taxon>Colletotrichum acutatum species complex</taxon>
    </lineage>
</organism>
<sequence>MKVTSLRQGMLRDIRVTSWVNEPRLALEPCAIRSNRLVRINIGDSVKCEGDGDDDIKMDVWGGERCQMTCDAQTRDPSFEERGELDSPVSQTLPASQSGSGRHQYSSWSTMDTEDGKESDEIQIVVGGSGQWTGLGSGAAAAGPGDDDKSERHDPWTMSIPRSLSPGCPAHQQGYEVFRLTVAD</sequence>
<feature type="compositionally biased region" description="Gly residues" evidence="1">
    <location>
        <begin position="127"/>
        <end position="137"/>
    </location>
</feature>
<proteinExistence type="predicted"/>
<keyword evidence="3" id="KW-1185">Reference proteome</keyword>
<gene>
    <name evidence="2" type="ORF">CCUS01_16913</name>
</gene>
<feature type="compositionally biased region" description="Polar residues" evidence="1">
    <location>
        <begin position="88"/>
        <end position="111"/>
    </location>
</feature>
<dbReference type="Proteomes" id="UP001239213">
    <property type="component" value="Unassembled WGS sequence"/>
</dbReference>
<comment type="caution">
    <text evidence="2">The sequence shown here is derived from an EMBL/GenBank/DDBJ whole genome shotgun (WGS) entry which is preliminary data.</text>
</comment>
<reference evidence="2" key="1">
    <citation type="submission" date="2016-11" db="EMBL/GenBank/DDBJ databases">
        <title>The genome sequence of Colletotrichum cuscutae.</title>
        <authorList>
            <person name="Baroncelli R."/>
        </authorList>
    </citation>
    <scope>NUCLEOTIDE SEQUENCE</scope>
    <source>
        <strain evidence="2">IMI 304802</strain>
    </source>
</reference>
<feature type="compositionally biased region" description="Basic and acidic residues" evidence="1">
    <location>
        <begin position="146"/>
        <end position="155"/>
    </location>
</feature>